<name>A0ABR6WP81_9FIRM</name>
<evidence type="ECO:0000259" key="4">
    <source>
        <dbReference type="PROSITE" id="PS50043"/>
    </source>
</evidence>
<dbReference type="SUPFAM" id="SSF46894">
    <property type="entry name" value="C-terminal effector domain of the bipartite response regulators"/>
    <property type="match status" value="1"/>
</dbReference>
<evidence type="ECO:0000256" key="2">
    <source>
        <dbReference type="ARBA" id="ARBA00023125"/>
    </source>
</evidence>
<dbReference type="SMART" id="SM00421">
    <property type="entry name" value="HTH_LUXR"/>
    <property type="match status" value="1"/>
</dbReference>
<keyword evidence="1" id="KW-0805">Transcription regulation</keyword>
<keyword evidence="3" id="KW-0804">Transcription</keyword>
<evidence type="ECO:0000313" key="6">
    <source>
        <dbReference type="Proteomes" id="UP000653358"/>
    </source>
</evidence>
<dbReference type="PRINTS" id="PR00038">
    <property type="entry name" value="HTHLUXR"/>
</dbReference>
<proteinExistence type="predicted"/>
<protein>
    <recommendedName>
        <fullName evidence="4">HTH luxR-type domain-containing protein</fullName>
    </recommendedName>
</protein>
<dbReference type="InterPro" id="IPR016032">
    <property type="entry name" value="Sig_transdc_resp-reg_C-effctor"/>
</dbReference>
<dbReference type="EMBL" id="WJBB01000023">
    <property type="protein sequence ID" value="MBC3798217.1"/>
    <property type="molecule type" value="Genomic_DNA"/>
</dbReference>
<organism evidence="5 6">
    <name type="scientific">Acetobacterium tundrae</name>
    <dbReference type="NCBI Taxonomy" id="132932"/>
    <lineage>
        <taxon>Bacteria</taxon>
        <taxon>Bacillati</taxon>
        <taxon>Bacillota</taxon>
        <taxon>Clostridia</taxon>
        <taxon>Eubacteriales</taxon>
        <taxon>Eubacteriaceae</taxon>
        <taxon>Acetobacterium</taxon>
    </lineage>
</organism>
<gene>
    <name evidence="5" type="ORF">GH807_14370</name>
</gene>
<dbReference type="Proteomes" id="UP000653358">
    <property type="component" value="Unassembled WGS sequence"/>
</dbReference>
<evidence type="ECO:0000256" key="3">
    <source>
        <dbReference type="ARBA" id="ARBA00023163"/>
    </source>
</evidence>
<dbReference type="PANTHER" id="PTHR44688:SF16">
    <property type="entry name" value="DNA-BINDING TRANSCRIPTIONAL ACTIVATOR DEVR_DOSR"/>
    <property type="match status" value="1"/>
</dbReference>
<dbReference type="Gene3D" id="3.40.50.2300">
    <property type="match status" value="1"/>
</dbReference>
<comment type="caution">
    <text evidence="5">The sequence shown here is derived from an EMBL/GenBank/DDBJ whole genome shotgun (WGS) entry which is preliminary data.</text>
</comment>
<dbReference type="PROSITE" id="PS50043">
    <property type="entry name" value="HTH_LUXR_2"/>
    <property type="match status" value="1"/>
</dbReference>
<evidence type="ECO:0000313" key="5">
    <source>
        <dbReference type="EMBL" id="MBC3798217.1"/>
    </source>
</evidence>
<feature type="domain" description="HTH luxR-type" evidence="4">
    <location>
        <begin position="34"/>
        <end position="85"/>
    </location>
</feature>
<dbReference type="InterPro" id="IPR000792">
    <property type="entry name" value="Tscrpt_reg_LuxR_C"/>
</dbReference>
<dbReference type="PANTHER" id="PTHR44688">
    <property type="entry name" value="DNA-BINDING TRANSCRIPTIONAL ACTIVATOR DEVR_DOSR"/>
    <property type="match status" value="1"/>
</dbReference>
<sequence>MGADGFFNKSILPKELFSKLKEIVDGSTLKSTTHAQIKTLLTEREKKVLIYVSQGFSHSDIAEKLELSKRTIETQLQSIYAKLYT</sequence>
<keyword evidence="2" id="KW-0238">DNA-binding</keyword>
<accession>A0ABR6WP81</accession>
<reference evidence="5 6" key="1">
    <citation type="journal article" date="2020" name="mSystems">
        <title>Defining Genomic and Predicted Metabolic Features of the Acetobacterium Genus.</title>
        <authorList>
            <person name="Ross D.E."/>
            <person name="Marshall C.W."/>
            <person name="Gulliver D."/>
            <person name="May H.D."/>
            <person name="Norman R.S."/>
        </authorList>
    </citation>
    <scope>NUCLEOTIDE SEQUENCE [LARGE SCALE GENOMIC DNA]</scope>
    <source>
        <strain evidence="5 6">DSM 9173</strain>
    </source>
</reference>
<evidence type="ECO:0000256" key="1">
    <source>
        <dbReference type="ARBA" id="ARBA00023015"/>
    </source>
</evidence>
<dbReference type="Pfam" id="PF00196">
    <property type="entry name" value="GerE"/>
    <property type="match status" value="1"/>
</dbReference>
<keyword evidence="6" id="KW-1185">Reference proteome</keyword>